<sequence>MFNAVLRGAVASLCDYKYRCRTEYSYVAGIATFIKNKLRDGIFTIKSPPALKCVAIKLMSRQLALPACSARDVKAGEKSQPARTLAINFHFHISLF</sequence>
<reference evidence="1" key="1">
    <citation type="submission" date="2021-11" db="EMBL/GenBank/DDBJ databases">
        <authorList>
            <person name="Islam A."/>
            <person name="Islam S."/>
            <person name="Flora M.S."/>
            <person name="Rahman M."/>
            <person name="Ziaur R.M."/>
            <person name="Epstein J.H."/>
            <person name="Hassan M."/>
            <person name="Klassen M."/>
            <person name="Woodard K."/>
            <person name="Webb A."/>
            <person name="Webby R.J."/>
            <person name="El Zowalaty M.E."/>
        </authorList>
    </citation>
    <scope>NUCLEOTIDE SEQUENCE</scope>
    <source>
        <strain evidence="1">Pbs3</strain>
    </source>
</reference>
<dbReference type="EMBL" id="CAKKTJ010000169">
    <property type="protein sequence ID" value="CAH0477478.1"/>
    <property type="molecule type" value="Genomic_DNA"/>
</dbReference>
<protein>
    <submittedName>
        <fullName evidence="1">Uncharacterized protein</fullName>
    </submittedName>
</protein>
<accession>A0AAU9L8Q1</accession>
<name>A0AAU9L8Q1_9STRA</name>
<comment type="caution">
    <text evidence="1">The sequence shown here is derived from an EMBL/GenBank/DDBJ whole genome shotgun (WGS) entry which is preliminary data.</text>
</comment>
<evidence type="ECO:0000313" key="1">
    <source>
        <dbReference type="EMBL" id="CAH0477478.1"/>
    </source>
</evidence>
<gene>
    <name evidence="1" type="ORF">PBS003_LOCUS4227</name>
</gene>
<organism evidence="1 2">
    <name type="scientific">Peronospora belbahrii</name>
    <dbReference type="NCBI Taxonomy" id="622444"/>
    <lineage>
        <taxon>Eukaryota</taxon>
        <taxon>Sar</taxon>
        <taxon>Stramenopiles</taxon>
        <taxon>Oomycota</taxon>
        <taxon>Peronosporomycetes</taxon>
        <taxon>Peronosporales</taxon>
        <taxon>Peronosporaceae</taxon>
        <taxon>Peronospora</taxon>
    </lineage>
</organism>
<dbReference type="Proteomes" id="UP001160483">
    <property type="component" value="Unassembled WGS sequence"/>
</dbReference>
<evidence type="ECO:0000313" key="2">
    <source>
        <dbReference type="Proteomes" id="UP001160483"/>
    </source>
</evidence>
<dbReference type="AlphaFoldDB" id="A0AAU9L8Q1"/>
<proteinExistence type="predicted"/>